<proteinExistence type="predicted"/>
<dbReference type="Proteomes" id="UP000703269">
    <property type="component" value="Unassembled WGS sequence"/>
</dbReference>
<comment type="caution">
    <text evidence="1">The sequence shown here is derived from an EMBL/GenBank/DDBJ whole genome shotgun (WGS) entry which is preliminary data.</text>
</comment>
<dbReference type="AlphaFoldDB" id="A0A9P3LMQ3"/>
<reference evidence="1 2" key="1">
    <citation type="submission" date="2021-08" db="EMBL/GenBank/DDBJ databases">
        <title>Draft Genome Sequence of Phanerochaete sordida strain YK-624.</title>
        <authorList>
            <person name="Mori T."/>
            <person name="Dohra H."/>
            <person name="Suzuki T."/>
            <person name="Kawagishi H."/>
            <person name="Hirai H."/>
        </authorList>
    </citation>
    <scope>NUCLEOTIDE SEQUENCE [LARGE SCALE GENOMIC DNA]</scope>
    <source>
        <strain evidence="1 2">YK-624</strain>
    </source>
</reference>
<keyword evidence="2" id="KW-1185">Reference proteome</keyword>
<evidence type="ECO:0000313" key="1">
    <source>
        <dbReference type="EMBL" id="GJF00797.1"/>
    </source>
</evidence>
<protein>
    <submittedName>
        <fullName evidence="1">Uncharacterized protein</fullName>
    </submittedName>
</protein>
<accession>A0A9P3LMQ3</accession>
<sequence length="70" mass="7869">MFAARTTRSTLRSLPTSIRRTMAHQAHEVVIVAEASIARVRSLLQASVPCKAYDRGYPRRTRCVPSRARS</sequence>
<name>A0A9P3LMQ3_9APHY</name>
<evidence type="ECO:0000313" key="2">
    <source>
        <dbReference type="Proteomes" id="UP000703269"/>
    </source>
</evidence>
<organism evidence="1 2">
    <name type="scientific">Phanerochaete sordida</name>
    <dbReference type="NCBI Taxonomy" id="48140"/>
    <lineage>
        <taxon>Eukaryota</taxon>
        <taxon>Fungi</taxon>
        <taxon>Dikarya</taxon>
        <taxon>Basidiomycota</taxon>
        <taxon>Agaricomycotina</taxon>
        <taxon>Agaricomycetes</taxon>
        <taxon>Polyporales</taxon>
        <taxon>Phanerochaetaceae</taxon>
        <taxon>Phanerochaete</taxon>
    </lineage>
</organism>
<gene>
    <name evidence="1" type="ORF">PsYK624_170980</name>
</gene>
<dbReference type="EMBL" id="BPQB01000204">
    <property type="protein sequence ID" value="GJF00797.1"/>
    <property type="molecule type" value="Genomic_DNA"/>
</dbReference>